<dbReference type="GO" id="GO:0009073">
    <property type="term" value="P:aromatic amino acid family biosynthetic process"/>
    <property type="evidence" value="ECO:0007669"/>
    <property type="project" value="UniProtKB-KW"/>
</dbReference>
<keyword evidence="4 8" id="KW-0521">NADP</keyword>
<dbReference type="NCBIfam" id="NF001319">
    <property type="entry name" value="PRK00258.3-3"/>
    <property type="match status" value="1"/>
</dbReference>
<feature type="binding site" evidence="8">
    <location>
        <begin position="20"/>
        <end position="22"/>
    </location>
    <ligand>
        <name>shikimate</name>
        <dbReference type="ChEBI" id="CHEBI:36208"/>
    </ligand>
</feature>
<feature type="domain" description="Shikimate dehydrogenase substrate binding N-terminal" evidence="10">
    <location>
        <begin position="12"/>
        <end position="94"/>
    </location>
</feature>
<keyword evidence="3 8" id="KW-0028">Amino-acid biosynthesis</keyword>
<comment type="subunit">
    <text evidence="8">Homodimer.</text>
</comment>
<feature type="binding site" evidence="8">
    <location>
        <position position="247"/>
    </location>
    <ligand>
        <name>NADP(+)</name>
        <dbReference type="ChEBI" id="CHEBI:58349"/>
    </ligand>
</feature>
<evidence type="ECO:0000256" key="3">
    <source>
        <dbReference type="ARBA" id="ARBA00022605"/>
    </source>
</evidence>
<dbReference type="Gene3D" id="3.40.50.10860">
    <property type="entry name" value="Leucine Dehydrogenase, chain A, domain 1"/>
    <property type="match status" value="1"/>
</dbReference>
<dbReference type="Proteomes" id="UP000671913">
    <property type="component" value="Chromosome"/>
</dbReference>
<evidence type="ECO:0000256" key="2">
    <source>
        <dbReference type="ARBA" id="ARBA00012962"/>
    </source>
</evidence>
<keyword evidence="12" id="KW-1185">Reference proteome</keyword>
<organism evidence="11 12">
    <name type="scientific">Aceticella autotrophica</name>
    <dbReference type="NCBI Taxonomy" id="2755338"/>
    <lineage>
        <taxon>Bacteria</taxon>
        <taxon>Bacillati</taxon>
        <taxon>Bacillota</taxon>
        <taxon>Clostridia</taxon>
        <taxon>Thermoanaerobacterales</taxon>
        <taxon>Thermoanaerobacteraceae</taxon>
        <taxon>Aceticella</taxon>
    </lineage>
</organism>
<feature type="domain" description="Quinate/shikimate 5-dehydrogenase/glutamyl-tRNA reductase" evidence="9">
    <location>
        <begin position="116"/>
        <end position="199"/>
    </location>
</feature>
<comment type="catalytic activity">
    <reaction evidence="7 8">
        <text>shikimate + NADP(+) = 3-dehydroshikimate + NADPH + H(+)</text>
        <dbReference type="Rhea" id="RHEA:17737"/>
        <dbReference type="ChEBI" id="CHEBI:15378"/>
        <dbReference type="ChEBI" id="CHEBI:16630"/>
        <dbReference type="ChEBI" id="CHEBI:36208"/>
        <dbReference type="ChEBI" id="CHEBI:57783"/>
        <dbReference type="ChEBI" id="CHEBI:58349"/>
        <dbReference type="EC" id="1.1.1.25"/>
    </reaction>
</comment>
<evidence type="ECO:0000313" key="12">
    <source>
        <dbReference type="Proteomes" id="UP000671913"/>
    </source>
</evidence>
<dbReference type="GO" id="GO:0008652">
    <property type="term" value="P:amino acid biosynthetic process"/>
    <property type="evidence" value="ECO:0007669"/>
    <property type="project" value="UniProtKB-KW"/>
</dbReference>
<dbReference type="EC" id="1.1.1.25" evidence="2 8"/>
<dbReference type="GO" id="GO:0009423">
    <property type="term" value="P:chorismate biosynthetic process"/>
    <property type="evidence" value="ECO:0007669"/>
    <property type="project" value="UniProtKB-UniRule"/>
</dbReference>
<evidence type="ECO:0000256" key="6">
    <source>
        <dbReference type="ARBA" id="ARBA00023141"/>
    </source>
</evidence>
<evidence type="ECO:0000313" key="11">
    <source>
        <dbReference type="EMBL" id="QSZ26535.1"/>
    </source>
</evidence>
<keyword evidence="5 8" id="KW-0560">Oxidoreductase</keyword>
<gene>
    <name evidence="8 11" type="primary">aroE</name>
    <name evidence="11" type="ORF">ACETAC_06345</name>
</gene>
<reference evidence="11" key="1">
    <citation type="submission" date="2020-08" db="EMBL/GenBank/DDBJ databases">
        <title>Genomic insights into the carbon and energy metabolism of the first obligate autotrophic acetogenic bacterium Aceticella autotrophica gen. nov., sp. nov.</title>
        <authorList>
            <person name="Toshchakov S.V."/>
            <person name="Elcheninov A.G."/>
            <person name="Kublanov I.V."/>
            <person name="Frolov E.N."/>
            <person name="Lebedinsky A.V."/>
        </authorList>
    </citation>
    <scope>NUCLEOTIDE SEQUENCE</scope>
    <source>
        <strain evidence="11">3443-3Ac</strain>
    </source>
</reference>
<evidence type="ECO:0000259" key="10">
    <source>
        <dbReference type="Pfam" id="PF08501"/>
    </source>
</evidence>
<dbReference type="AlphaFoldDB" id="A0A975AU86"/>
<dbReference type="InterPro" id="IPR022893">
    <property type="entry name" value="Shikimate_DH_fam"/>
</dbReference>
<dbReference type="GO" id="GO:0019632">
    <property type="term" value="P:shikimate metabolic process"/>
    <property type="evidence" value="ECO:0007669"/>
    <property type="project" value="InterPro"/>
</dbReference>
<evidence type="ECO:0000256" key="1">
    <source>
        <dbReference type="ARBA" id="ARBA00004871"/>
    </source>
</evidence>
<protein>
    <recommendedName>
        <fullName evidence="2 8">Shikimate dehydrogenase (NADP(+))</fullName>
        <shortName evidence="8">SDH</shortName>
        <ecNumber evidence="2 8">1.1.1.25</ecNumber>
    </recommendedName>
</protein>
<evidence type="ECO:0000256" key="4">
    <source>
        <dbReference type="ARBA" id="ARBA00022857"/>
    </source>
</evidence>
<feature type="binding site" evidence="8">
    <location>
        <position position="67"/>
    </location>
    <ligand>
        <name>shikimate</name>
        <dbReference type="ChEBI" id="CHEBI:36208"/>
    </ligand>
</feature>
<dbReference type="FunFam" id="3.40.50.10860:FF:000004">
    <property type="entry name" value="Quinate/shikimate dehydrogenase"/>
    <property type="match status" value="1"/>
</dbReference>
<dbReference type="EMBL" id="CP060096">
    <property type="protein sequence ID" value="QSZ26535.1"/>
    <property type="molecule type" value="Genomic_DNA"/>
</dbReference>
<dbReference type="InterPro" id="IPR011342">
    <property type="entry name" value="Shikimate_DH"/>
</dbReference>
<feature type="binding site" evidence="8">
    <location>
        <position position="92"/>
    </location>
    <ligand>
        <name>shikimate</name>
        <dbReference type="ChEBI" id="CHEBI:36208"/>
    </ligand>
</feature>
<evidence type="ECO:0000256" key="7">
    <source>
        <dbReference type="ARBA" id="ARBA00049442"/>
    </source>
</evidence>
<feature type="active site" description="Proton acceptor" evidence="8">
    <location>
        <position position="71"/>
    </location>
</feature>
<dbReference type="SUPFAM" id="SSF51735">
    <property type="entry name" value="NAD(P)-binding Rossmann-fold domains"/>
    <property type="match status" value="1"/>
</dbReference>
<feature type="binding site" evidence="8">
    <location>
        <position position="226"/>
    </location>
    <ligand>
        <name>shikimate</name>
        <dbReference type="ChEBI" id="CHEBI:36208"/>
    </ligand>
</feature>
<feature type="binding site" evidence="8">
    <location>
        <position position="224"/>
    </location>
    <ligand>
        <name>NADP(+)</name>
        <dbReference type="ChEBI" id="CHEBI:58349"/>
    </ligand>
</feature>
<feature type="binding site" evidence="8">
    <location>
        <begin position="131"/>
        <end position="135"/>
    </location>
    <ligand>
        <name>NADP(+)</name>
        <dbReference type="ChEBI" id="CHEBI:58349"/>
    </ligand>
</feature>
<dbReference type="Pfam" id="PF01488">
    <property type="entry name" value="Shikimate_DH"/>
    <property type="match status" value="1"/>
</dbReference>
<dbReference type="PANTHER" id="PTHR21089:SF1">
    <property type="entry name" value="BIFUNCTIONAL 3-DEHYDROQUINATE DEHYDRATASE_SHIKIMATE DEHYDROGENASE, CHLOROPLASTIC"/>
    <property type="match status" value="1"/>
</dbReference>
<comment type="caution">
    <text evidence="8">Lacks conserved residue(s) required for the propagation of feature annotation.</text>
</comment>
<dbReference type="InterPro" id="IPR006151">
    <property type="entry name" value="Shikm_DH/Glu-tRNA_Rdtase"/>
</dbReference>
<dbReference type="RefSeq" id="WP_284679211.1">
    <property type="nucleotide sequence ID" value="NZ_CP060096.1"/>
</dbReference>
<dbReference type="KEGG" id="aaut:ACETAC_06345"/>
<comment type="similarity">
    <text evidence="8">Belongs to the shikimate dehydrogenase family.</text>
</comment>
<feature type="binding site" evidence="8">
    <location>
        <position position="254"/>
    </location>
    <ligand>
        <name>shikimate</name>
        <dbReference type="ChEBI" id="CHEBI:36208"/>
    </ligand>
</feature>
<dbReference type="CDD" id="cd01065">
    <property type="entry name" value="NAD_bind_Shikimate_DH"/>
    <property type="match status" value="1"/>
</dbReference>
<dbReference type="HAMAP" id="MF_00222">
    <property type="entry name" value="Shikimate_DH_AroE"/>
    <property type="match status" value="1"/>
</dbReference>
<dbReference type="NCBIfam" id="TIGR00507">
    <property type="entry name" value="aroE"/>
    <property type="match status" value="1"/>
</dbReference>
<dbReference type="GO" id="GO:0050661">
    <property type="term" value="F:NADP binding"/>
    <property type="evidence" value="ECO:0007669"/>
    <property type="project" value="InterPro"/>
</dbReference>
<dbReference type="PANTHER" id="PTHR21089">
    <property type="entry name" value="SHIKIMATE DEHYDROGENASE"/>
    <property type="match status" value="1"/>
</dbReference>
<name>A0A975AU86_9THEO</name>
<dbReference type="SUPFAM" id="SSF53223">
    <property type="entry name" value="Aminoacid dehydrogenase-like, N-terminal domain"/>
    <property type="match status" value="1"/>
</dbReference>
<feature type="binding site" evidence="8">
    <location>
        <position position="83"/>
    </location>
    <ligand>
        <name>NADP(+)</name>
        <dbReference type="ChEBI" id="CHEBI:58349"/>
    </ligand>
</feature>
<dbReference type="InterPro" id="IPR013708">
    <property type="entry name" value="Shikimate_DH-bd_N"/>
</dbReference>
<dbReference type="Pfam" id="PF08501">
    <property type="entry name" value="Shikimate_dh_N"/>
    <property type="match status" value="1"/>
</dbReference>
<accession>A0A975AU86</accession>
<sequence>MNIDASTKIYGLIGHPIKHSLSPIIHNTAFESIQLNCIYETFDVEPHNLKSAIDGIRALKIMGINVTIPHKENVLQYLDYISDEAKTIGAVNTIVNEKGCLKGYNTDMIGFVESLKEENEKIEGRDFIIIGAGGAARAVSTAAAINGAKSIIISNRSIDKAVNLSEYIKEKFHLNCTCCSLEELAKLEKIDILVNATNIGMYPYINNSPVCENIISKSNFIYDLIYNPEKTLFLKYAEKYGIKCTNGLNMLLNQANASFKIWTGKNFNKNLIKNIIIKKEFIK</sequence>
<comment type="pathway">
    <text evidence="1 8">Metabolic intermediate biosynthesis; chorismate biosynthesis; chorismate from D-erythrose 4-phosphate and phosphoenolpyruvate: step 4/7.</text>
</comment>
<evidence type="ECO:0000256" key="8">
    <source>
        <dbReference type="HAMAP-Rule" id="MF_00222"/>
    </source>
</evidence>
<keyword evidence="6 8" id="KW-0057">Aromatic amino acid biosynthesis</keyword>
<dbReference type="InterPro" id="IPR046346">
    <property type="entry name" value="Aminoacid_DH-like_N_sf"/>
</dbReference>
<proteinExistence type="inferred from homology"/>
<dbReference type="InterPro" id="IPR036291">
    <property type="entry name" value="NAD(P)-bd_dom_sf"/>
</dbReference>
<feature type="binding site" evidence="8">
    <location>
        <position position="107"/>
    </location>
    <ligand>
        <name>shikimate</name>
        <dbReference type="ChEBI" id="CHEBI:36208"/>
    </ligand>
</feature>
<dbReference type="Gene3D" id="3.40.50.720">
    <property type="entry name" value="NAD(P)-binding Rossmann-like Domain"/>
    <property type="match status" value="1"/>
</dbReference>
<dbReference type="GO" id="GO:0004764">
    <property type="term" value="F:shikimate 3-dehydrogenase (NADP+) activity"/>
    <property type="evidence" value="ECO:0007669"/>
    <property type="project" value="UniProtKB-UniRule"/>
</dbReference>
<comment type="function">
    <text evidence="8">Involved in the biosynthesis of the chorismate, which leads to the biosynthesis of aromatic amino acids. Catalyzes the reversible NADPH linked reduction of 3-dehydroshikimate (DHSA) to yield shikimate (SA).</text>
</comment>
<evidence type="ECO:0000256" key="5">
    <source>
        <dbReference type="ARBA" id="ARBA00023002"/>
    </source>
</evidence>
<evidence type="ECO:0000259" key="9">
    <source>
        <dbReference type="Pfam" id="PF01488"/>
    </source>
</evidence>